<evidence type="ECO:0000313" key="2">
    <source>
        <dbReference type="Proteomes" id="UP000799755"/>
    </source>
</evidence>
<reference evidence="1" key="1">
    <citation type="journal article" date="2020" name="Stud. Mycol.">
        <title>101 Dothideomycetes genomes: a test case for predicting lifestyles and emergence of pathogens.</title>
        <authorList>
            <person name="Haridas S."/>
            <person name="Albert R."/>
            <person name="Binder M."/>
            <person name="Bloem J."/>
            <person name="Labutti K."/>
            <person name="Salamov A."/>
            <person name="Andreopoulos B."/>
            <person name="Baker S."/>
            <person name="Barry K."/>
            <person name="Bills G."/>
            <person name="Bluhm B."/>
            <person name="Cannon C."/>
            <person name="Castanera R."/>
            <person name="Culley D."/>
            <person name="Daum C."/>
            <person name="Ezra D."/>
            <person name="Gonzalez J."/>
            <person name="Henrissat B."/>
            <person name="Kuo A."/>
            <person name="Liang C."/>
            <person name="Lipzen A."/>
            <person name="Lutzoni F."/>
            <person name="Magnuson J."/>
            <person name="Mondo S."/>
            <person name="Nolan M."/>
            <person name="Ohm R."/>
            <person name="Pangilinan J."/>
            <person name="Park H.-J."/>
            <person name="Ramirez L."/>
            <person name="Alfaro M."/>
            <person name="Sun H."/>
            <person name="Tritt A."/>
            <person name="Yoshinaga Y."/>
            <person name="Zwiers L.-H."/>
            <person name="Turgeon B."/>
            <person name="Goodwin S."/>
            <person name="Spatafora J."/>
            <person name="Crous P."/>
            <person name="Grigoriev I."/>
        </authorList>
    </citation>
    <scope>NUCLEOTIDE SEQUENCE</scope>
    <source>
        <strain evidence="1">ATCC 200398</strain>
    </source>
</reference>
<comment type="caution">
    <text evidence="1">The sequence shown here is derived from an EMBL/GenBank/DDBJ whole genome shotgun (WGS) entry which is preliminary data.</text>
</comment>
<protein>
    <submittedName>
        <fullName evidence="1">Uncharacterized protein</fullName>
    </submittedName>
</protein>
<keyword evidence="2" id="KW-1185">Reference proteome</keyword>
<gene>
    <name evidence="1" type="ORF">BDR25DRAFT_355683</name>
</gene>
<name>A0ACB6QUT4_9PLEO</name>
<accession>A0ACB6QUT4</accession>
<dbReference type="EMBL" id="MU003509">
    <property type="protein sequence ID" value="KAF2469956.1"/>
    <property type="molecule type" value="Genomic_DNA"/>
</dbReference>
<dbReference type="Proteomes" id="UP000799755">
    <property type="component" value="Unassembled WGS sequence"/>
</dbReference>
<proteinExistence type="predicted"/>
<organism evidence="1 2">
    <name type="scientific">Lindgomyces ingoldianus</name>
    <dbReference type="NCBI Taxonomy" id="673940"/>
    <lineage>
        <taxon>Eukaryota</taxon>
        <taxon>Fungi</taxon>
        <taxon>Dikarya</taxon>
        <taxon>Ascomycota</taxon>
        <taxon>Pezizomycotina</taxon>
        <taxon>Dothideomycetes</taxon>
        <taxon>Pleosporomycetidae</taxon>
        <taxon>Pleosporales</taxon>
        <taxon>Lindgomycetaceae</taxon>
        <taxon>Lindgomyces</taxon>
    </lineage>
</organism>
<evidence type="ECO:0000313" key="1">
    <source>
        <dbReference type="EMBL" id="KAF2469956.1"/>
    </source>
</evidence>
<sequence>MHGGLCVLAQYMGIVSREARATVFIGEAEHPYNIFTKAGFEVDLASETRDNMTIERRGFQ</sequence>